<dbReference type="CTD" id="20240306"/>
<dbReference type="PROSITE" id="PS50222">
    <property type="entry name" value="EF_HAND_2"/>
    <property type="match status" value="1"/>
</dbReference>
<dbReference type="EMBL" id="KB202849">
    <property type="protein sequence ID" value="ESO87758.1"/>
    <property type="molecule type" value="Genomic_DNA"/>
</dbReference>
<dbReference type="Gene3D" id="1.10.238.10">
    <property type="entry name" value="EF-hand"/>
    <property type="match status" value="1"/>
</dbReference>
<dbReference type="RefSeq" id="XP_009061647.1">
    <property type="nucleotide sequence ID" value="XM_009063399.1"/>
</dbReference>
<keyword evidence="3" id="KW-1185">Reference proteome</keyword>
<dbReference type="InterPro" id="IPR002048">
    <property type="entry name" value="EF_hand_dom"/>
</dbReference>
<dbReference type="GO" id="GO:0005509">
    <property type="term" value="F:calcium ion binding"/>
    <property type="evidence" value="ECO:0007669"/>
    <property type="project" value="InterPro"/>
</dbReference>
<dbReference type="HOGENOM" id="CLU_1724386_0_0_1"/>
<evidence type="ECO:0000259" key="1">
    <source>
        <dbReference type="PROSITE" id="PS50222"/>
    </source>
</evidence>
<reference evidence="2 3" key="1">
    <citation type="journal article" date="2013" name="Nature">
        <title>Insights into bilaterian evolution from three spiralian genomes.</title>
        <authorList>
            <person name="Simakov O."/>
            <person name="Marletaz F."/>
            <person name="Cho S.J."/>
            <person name="Edsinger-Gonzales E."/>
            <person name="Havlak P."/>
            <person name="Hellsten U."/>
            <person name="Kuo D.H."/>
            <person name="Larsson T."/>
            <person name="Lv J."/>
            <person name="Arendt D."/>
            <person name="Savage R."/>
            <person name="Osoegawa K."/>
            <person name="de Jong P."/>
            <person name="Grimwood J."/>
            <person name="Chapman J.A."/>
            <person name="Shapiro H."/>
            <person name="Aerts A."/>
            <person name="Otillar R.P."/>
            <person name="Terry A.Y."/>
            <person name="Boore J.L."/>
            <person name="Grigoriev I.V."/>
            <person name="Lindberg D.R."/>
            <person name="Seaver E.C."/>
            <person name="Weisblat D.A."/>
            <person name="Putnam N.H."/>
            <person name="Rokhsar D.S."/>
        </authorList>
    </citation>
    <scope>NUCLEOTIDE SEQUENCE [LARGE SCALE GENOMIC DNA]</scope>
</reference>
<proteinExistence type="predicted"/>
<feature type="domain" description="EF-hand" evidence="1">
    <location>
        <begin position="40"/>
        <end position="75"/>
    </location>
</feature>
<gene>
    <name evidence="2" type="ORF">LOTGIDRAFT_166349</name>
</gene>
<evidence type="ECO:0000313" key="3">
    <source>
        <dbReference type="Proteomes" id="UP000030746"/>
    </source>
</evidence>
<name>V3Z9W2_LOTGI</name>
<dbReference type="AlphaFoldDB" id="V3Z9W2"/>
<evidence type="ECO:0000313" key="2">
    <source>
        <dbReference type="EMBL" id="ESO87758.1"/>
    </source>
</evidence>
<dbReference type="GeneID" id="20240306"/>
<dbReference type="OMA" id="IFDKYCH"/>
<dbReference type="KEGG" id="lgi:LOTGIDRAFT_166349"/>
<dbReference type="OrthoDB" id="6084396at2759"/>
<dbReference type="InterPro" id="IPR011992">
    <property type="entry name" value="EF-hand-dom_pair"/>
</dbReference>
<dbReference type="Proteomes" id="UP000030746">
    <property type="component" value="Unassembled WGS sequence"/>
</dbReference>
<organism evidence="2 3">
    <name type="scientific">Lottia gigantea</name>
    <name type="common">Giant owl limpet</name>
    <dbReference type="NCBI Taxonomy" id="225164"/>
    <lineage>
        <taxon>Eukaryota</taxon>
        <taxon>Metazoa</taxon>
        <taxon>Spiralia</taxon>
        <taxon>Lophotrochozoa</taxon>
        <taxon>Mollusca</taxon>
        <taxon>Gastropoda</taxon>
        <taxon>Patellogastropoda</taxon>
        <taxon>Lottioidea</taxon>
        <taxon>Lottiidae</taxon>
        <taxon>Lottia</taxon>
    </lineage>
</organism>
<accession>V3Z9W2</accession>
<protein>
    <recommendedName>
        <fullName evidence="1">EF-hand domain-containing protein</fullName>
    </recommendedName>
</protein>
<dbReference type="SUPFAM" id="SSF47473">
    <property type="entry name" value="EF-hand"/>
    <property type="match status" value="1"/>
</dbReference>
<sequence length="152" mass="17860">MANRKIAPEIQTMFDKYTKNFVRRLKRHDATKLLEDEFNLTQEEADVMFDVFDKDKNNEFSLWEFQQFYTCMGKDAKDTINLFNSLEKDHSGTIDIVKCFDTMKGLKARDGRHLEENDIEMLIKSTAGPDKTIDLPKFISLMTRVKFFNNKA</sequence>